<proteinExistence type="predicted"/>
<dbReference type="Proteomes" id="UP001605036">
    <property type="component" value="Unassembled WGS sequence"/>
</dbReference>
<organism evidence="1 2">
    <name type="scientific">Riccia fluitans</name>
    <dbReference type="NCBI Taxonomy" id="41844"/>
    <lineage>
        <taxon>Eukaryota</taxon>
        <taxon>Viridiplantae</taxon>
        <taxon>Streptophyta</taxon>
        <taxon>Embryophyta</taxon>
        <taxon>Marchantiophyta</taxon>
        <taxon>Marchantiopsida</taxon>
        <taxon>Marchantiidae</taxon>
        <taxon>Marchantiales</taxon>
        <taxon>Ricciaceae</taxon>
        <taxon>Riccia</taxon>
    </lineage>
</organism>
<name>A0ABD1YS75_9MARC</name>
<protein>
    <submittedName>
        <fullName evidence="1">Uncharacterized protein</fullName>
    </submittedName>
</protein>
<dbReference type="AlphaFoldDB" id="A0ABD1YS75"/>
<comment type="caution">
    <text evidence="1">The sequence shown here is derived from an EMBL/GenBank/DDBJ whole genome shotgun (WGS) entry which is preliminary data.</text>
</comment>
<dbReference type="EMBL" id="JBHFFA010000003">
    <property type="protein sequence ID" value="KAL2633626.1"/>
    <property type="molecule type" value="Genomic_DNA"/>
</dbReference>
<evidence type="ECO:0000313" key="1">
    <source>
        <dbReference type="EMBL" id="KAL2633626.1"/>
    </source>
</evidence>
<gene>
    <name evidence="1" type="ORF">R1flu_005105</name>
</gene>
<evidence type="ECO:0000313" key="2">
    <source>
        <dbReference type="Proteomes" id="UP001605036"/>
    </source>
</evidence>
<sequence>MAGNVQHIKKLLQLVIPSIHLNRKDTEFALAVENLVAVDFPGTNAADEREELSNMWKAFERLPDVCVVMVNFNGDVNNDCGELPRLVCDKLCDKVK</sequence>
<reference evidence="1 2" key="1">
    <citation type="submission" date="2024-09" db="EMBL/GenBank/DDBJ databases">
        <title>Chromosome-scale assembly of Riccia fluitans.</title>
        <authorList>
            <person name="Paukszto L."/>
            <person name="Sawicki J."/>
            <person name="Karawczyk K."/>
            <person name="Piernik-Szablinska J."/>
            <person name="Szczecinska M."/>
            <person name="Mazdziarz M."/>
        </authorList>
    </citation>
    <scope>NUCLEOTIDE SEQUENCE [LARGE SCALE GENOMIC DNA]</scope>
    <source>
        <strain evidence="1">Rf_01</strain>
        <tissue evidence="1">Aerial parts of the thallus</tissue>
    </source>
</reference>
<accession>A0ABD1YS75</accession>
<keyword evidence="2" id="KW-1185">Reference proteome</keyword>